<dbReference type="Gene3D" id="3.30.450.20">
    <property type="entry name" value="PAS domain"/>
    <property type="match status" value="4"/>
</dbReference>
<dbReference type="PROSITE" id="PS50112">
    <property type="entry name" value="PAS"/>
    <property type="match status" value="2"/>
</dbReference>
<dbReference type="Pfam" id="PF00989">
    <property type="entry name" value="PAS"/>
    <property type="match status" value="1"/>
</dbReference>
<dbReference type="SMART" id="SM00387">
    <property type="entry name" value="HATPase_c"/>
    <property type="match status" value="1"/>
</dbReference>
<keyword evidence="3" id="KW-0597">Phosphoprotein</keyword>
<comment type="catalytic activity">
    <reaction evidence="1">
        <text>ATP + protein L-histidine = ADP + protein N-phospho-L-histidine.</text>
        <dbReference type="EC" id="2.7.13.3"/>
    </reaction>
</comment>
<dbReference type="NCBIfam" id="TIGR00229">
    <property type="entry name" value="sensory_box"/>
    <property type="match status" value="2"/>
</dbReference>
<evidence type="ECO:0000256" key="1">
    <source>
        <dbReference type="ARBA" id="ARBA00000085"/>
    </source>
</evidence>
<dbReference type="Pfam" id="PF00512">
    <property type="entry name" value="HisKA"/>
    <property type="match status" value="1"/>
</dbReference>
<dbReference type="SMART" id="SM00388">
    <property type="entry name" value="HisKA"/>
    <property type="match status" value="1"/>
</dbReference>
<dbReference type="PANTHER" id="PTHR43304:SF1">
    <property type="entry name" value="PAC DOMAIN-CONTAINING PROTEIN"/>
    <property type="match status" value="1"/>
</dbReference>
<feature type="domain" description="PAS" evidence="7">
    <location>
        <begin position="593"/>
        <end position="633"/>
    </location>
</feature>
<dbReference type="InterPro" id="IPR003661">
    <property type="entry name" value="HisK_dim/P_dom"/>
</dbReference>
<name>A0A4D7JJU2_9BACT</name>
<dbReference type="PROSITE" id="PS50109">
    <property type="entry name" value="HIS_KIN"/>
    <property type="match status" value="1"/>
</dbReference>
<sequence length="945" mass="108485">MSTDLYSSLLNERADLFFEAADKPFLILEFNGEFFSILSSSFKASESDVIELQNKIRKIDSRLIEQGGIFLLNHQLFNICQFIKSYDNKALFYGILLKEGELPISRLPELNFNDTSNKIIINKDTGLIHSASKAFCELFDFEWSELIGANVAEIFGRKTCELLSKGILLFKGKLSLTSKGNVKWGNIKVIESYQTNDKEFLILNFDDLTESHLRSLQYFQMMRQFGESILVVDLKSRRIIDLNNATIDLTGLSQQEILSKRIIDILPDLYPSSDGGFSVWVKTIKELSNAGENYIKRCTLKSDNFKITVEASVHYHYLDNKGYFTVLLRDITRQLKSEYSLKDSREKLQILFNNVGYGIIETSPSDIIIRVNKTFQELSDLTEADLVGRPIESVFSEIPSLNRKDPIHINTSDSRIVSLLNGQEKDVYISLKKSIVSGSDKKVRSHIYVMEDVTDYLITYQKSKEQESLLESVNENLKEAIYRCIKGKGLVYANKAFLELFGFKDLNEALNTSESELNDYYLNGDRRKSILLQARNKGYIKSAEAEFIRRDGTKWWGLLNCTVNKNENSEWIIDGAIVDISLRKEAEDQARANQDLLKSVNENIHDAIYRSTTDDKVIYANKAFLNLFGLDENIQVHQIDPQNLYRNKSDRNEIIKEVEEKGMVKNREIFFIREDGAGFWGLISMSKMVGEDGKHYLNGAIRDITDRKIAQINLKKKNEELRKINSQLDRFVYSASHDLRAPLTSLLGLINIAEKDKDNLEQYFELMKKSIFKQDGFIKDIIDFSRNKEIPEKLERIYPGDFITEILDNLIYGNPDDRIKVNVIIEDNISEIQCDSKRLSIILSNLISNSFKYADFNKEKPYVNISVSADSNYVIFEIEDNGIGISEKYLGKIFDMFFRAHDTSFGSGIGLYIVKETIEKLKGKIFVESTIKKGTKFIVMVPNRK</sequence>
<evidence type="ECO:0000259" key="6">
    <source>
        <dbReference type="PROSITE" id="PS50109"/>
    </source>
</evidence>
<accession>A0A4D7JJU2</accession>
<evidence type="ECO:0000313" key="9">
    <source>
        <dbReference type="EMBL" id="QCK14977.1"/>
    </source>
</evidence>
<dbReference type="PROSITE" id="PS50113">
    <property type="entry name" value="PAC"/>
    <property type="match status" value="2"/>
</dbReference>
<dbReference type="PRINTS" id="PR00344">
    <property type="entry name" value="BCTRLSENSOR"/>
</dbReference>
<dbReference type="Proteomes" id="UP000298616">
    <property type="component" value="Chromosome"/>
</dbReference>
<proteinExistence type="predicted"/>
<dbReference type="InterPro" id="IPR005467">
    <property type="entry name" value="His_kinase_dom"/>
</dbReference>
<feature type="domain" description="PAS" evidence="7">
    <location>
        <begin position="214"/>
        <end position="273"/>
    </location>
</feature>
<dbReference type="KEGG" id="fpf:DCC35_09585"/>
<dbReference type="InterPro" id="IPR001610">
    <property type="entry name" value="PAC"/>
</dbReference>
<dbReference type="Pfam" id="PF13426">
    <property type="entry name" value="PAS_9"/>
    <property type="match status" value="4"/>
</dbReference>
<dbReference type="RefSeq" id="WP_137090562.1">
    <property type="nucleotide sequence ID" value="NZ_CP028923.1"/>
</dbReference>
<evidence type="ECO:0000256" key="4">
    <source>
        <dbReference type="ARBA" id="ARBA00022679"/>
    </source>
</evidence>
<dbReference type="Gene3D" id="3.30.565.10">
    <property type="entry name" value="Histidine kinase-like ATPase, C-terminal domain"/>
    <property type="match status" value="1"/>
</dbReference>
<dbReference type="Gene3D" id="1.10.287.130">
    <property type="match status" value="1"/>
</dbReference>
<feature type="domain" description="PAC" evidence="8">
    <location>
        <begin position="665"/>
        <end position="716"/>
    </location>
</feature>
<feature type="domain" description="Histidine kinase" evidence="6">
    <location>
        <begin position="734"/>
        <end position="945"/>
    </location>
</feature>
<dbReference type="InterPro" id="IPR036097">
    <property type="entry name" value="HisK_dim/P_sf"/>
</dbReference>
<evidence type="ECO:0000313" key="10">
    <source>
        <dbReference type="Proteomes" id="UP000298616"/>
    </source>
</evidence>
<dbReference type="InterPro" id="IPR003594">
    <property type="entry name" value="HATPase_dom"/>
</dbReference>
<dbReference type="EMBL" id="CP028923">
    <property type="protein sequence ID" value="QCK14977.1"/>
    <property type="molecule type" value="Genomic_DNA"/>
</dbReference>
<dbReference type="InterPro" id="IPR036890">
    <property type="entry name" value="HATPase_C_sf"/>
</dbReference>
<dbReference type="GO" id="GO:0006355">
    <property type="term" value="P:regulation of DNA-templated transcription"/>
    <property type="evidence" value="ECO:0007669"/>
    <property type="project" value="InterPro"/>
</dbReference>
<dbReference type="InterPro" id="IPR004358">
    <property type="entry name" value="Sig_transdc_His_kin-like_C"/>
</dbReference>
<evidence type="ECO:0000256" key="5">
    <source>
        <dbReference type="ARBA" id="ARBA00022777"/>
    </source>
</evidence>
<evidence type="ECO:0000256" key="3">
    <source>
        <dbReference type="ARBA" id="ARBA00022553"/>
    </source>
</evidence>
<dbReference type="SMART" id="SM00086">
    <property type="entry name" value="PAC"/>
    <property type="match status" value="2"/>
</dbReference>
<dbReference type="AlphaFoldDB" id="A0A4D7JJU2"/>
<dbReference type="InterPro" id="IPR000700">
    <property type="entry name" value="PAS-assoc_C"/>
</dbReference>
<keyword evidence="5" id="KW-0418">Kinase</keyword>
<dbReference type="GO" id="GO:0000155">
    <property type="term" value="F:phosphorelay sensor kinase activity"/>
    <property type="evidence" value="ECO:0007669"/>
    <property type="project" value="InterPro"/>
</dbReference>
<protein>
    <recommendedName>
        <fullName evidence="2">histidine kinase</fullName>
        <ecNumber evidence="2">2.7.13.3</ecNumber>
    </recommendedName>
</protein>
<dbReference type="PANTHER" id="PTHR43304">
    <property type="entry name" value="PHYTOCHROME-LIKE PROTEIN CPH1"/>
    <property type="match status" value="1"/>
</dbReference>
<keyword evidence="4" id="KW-0808">Transferase</keyword>
<gene>
    <name evidence="9" type="ORF">DCC35_09585</name>
</gene>
<keyword evidence="10" id="KW-1185">Reference proteome</keyword>
<dbReference type="SUPFAM" id="SSF55874">
    <property type="entry name" value="ATPase domain of HSP90 chaperone/DNA topoisomerase II/histidine kinase"/>
    <property type="match status" value="1"/>
</dbReference>
<dbReference type="Pfam" id="PF02518">
    <property type="entry name" value="HATPase_c"/>
    <property type="match status" value="1"/>
</dbReference>
<dbReference type="InterPro" id="IPR013767">
    <property type="entry name" value="PAS_fold"/>
</dbReference>
<dbReference type="SUPFAM" id="SSF47384">
    <property type="entry name" value="Homodimeric domain of signal transducing histidine kinase"/>
    <property type="match status" value="1"/>
</dbReference>
<dbReference type="CDD" id="cd00082">
    <property type="entry name" value="HisKA"/>
    <property type="match status" value="1"/>
</dbReference>
<dbReference type="SMART" id="SM00091">
    <property type="entry name" value="PAS"/>
    <property type="match status" value="5"/>
</dbReference>
<organism evidence="9 10">
    <name type="scientific">Mangrovivirga cuniculi</name>
    <dbReference type="NCBI Taxonomy" id="2715131"/>
    <lineage>
        <taxon>Bacteria</taxon>
        <taxon>Pseudomonadati</taxon>
        <taxon>Bacteroidota</taxon>
        <taxon>Cytophagia</taxon>
        <taxon>Cytophagales</taxon>
        <taxon>Mangrovivirgaceae</taxon>
        <taxon>Mangrovivirga</taxon>
    </lineage>
</organism>
<reference evidence="9 10" key="1">
    <citation type="submission" date="2018-04" db="EMBL/GenBank/DDBJ databases">
        <title>Complete genome uncultured novel isolate.</title>
        <authorList>
            <person name="Merlino G."/>
        </authorList>
    </citation>
    <scope>NUCLEOTIDE SEQUENCE [LARGE SCALE GENOMIC DNA]</scope>
    <source>
        <strain evidence="10">R1DC9</strain>
    </source>
</reference>
<evidence type="ECO:0000256" key="2">
    <source>
        <dbReference type="ARBA" id="ARBA00012438"/>
    </source>
</evidence>
<feature type="domain" description="PAC" evidence="8">
    <location>
        <begin position="541"/>
        <end position="592"/>
    </location>
</feature>
<dbReference type="InterPro" id="IPR052162">
    <property type="entry name" value="Sensor_kinase/Photoreceptor"/>
</dbReference>
<dbReference type="OrthoDB" id="9766459at2"/>
<dbReference type="InterPro" id="IPR035965">
    <property type="entry name" value="PAS-like_dom_sf"/>
</dbReference>
<dbReference type="EC" id="2.7.13.3" evidence="2"/>
<evidence type="ECO:0000259" key="8">
    <source>
        <dbReference type="PROSITE" id="PS50113"/>
    </source>
</evidence>
<dbReference type="SUPFAM" id="SSF55785">
    <property type="entry name" value="PYP-like sensor domain (PAS domain)"/>
    <property type="match status" value="4"/>
</dbReference>
<dbReference type="InterPro" id="IPR000014">
    <property type="entry name" value="PAS"/>
</dbReference>
<dbReference type="CDD" id="cd00130">
    <property type="entry name" value="PAS"/>
    <property type="match status" value="2"/>
</dbReference>
<evidence type="ECO:0000259" key="7">
    <source>
        <dbReference type="PROSITE" id="PS50112"/>
    </source>
</evidence>